<dbReference type="GO" id="GO:0005737">
    <property type="term" value="C:cytoplasm"/>
    <property type="evidence" value="ECO:0007669"/>
    <property type="project" value="UniProtKB-SubCell"/>
</dbReference>
<dbReference type="GO" id="GO:0003992">
    <property type="term" value="F:N2-acetyl-L-ornithine:2-oxoglutarate 5-aminotransferase activity"/>
    <property type="evidence" value="ECO:0007669"/>
    <property type="project" value="UniProtKB-UniRule"/>
</dbReference>
<evidence type="ECO:0000256" key="1">
    <source>
        <dbReference type="ARBA" id="ARBA00022576"/>
    </source>
</evidence>
<keyword evidence="5" id="KW-0055">Arginine biosynthesis</keyword>
<comment type="miscellaneous">
    <text evidence="5">May also have succinyldiaminopimelate aminotransferase activity, thus carrying out the corresponding step in lysine biosynthesis.</text>
</comment>
<dbReference type="Gene3D" id="3.90.1150.10">
    <property type="entry name" value="Aspartate Aminotransferase, domain 1"/>
    <property type="match status" value="1"/>
</dbReference>
<comment type="subunit">
    <text evidence="5">Homodimer.</text>
</comment>
<dbReference type="GO" id="GO:0042802">
    <property type="term" value="F:identical protein binding"/>
    <property type="evidence" value="ECO:0007669"/>
    <property type="project" value="TreeGrafter"/>
</dbReference>
<feature type="binding site" evidence="5">
    <location>
        <position position="271"/>
    </location>
    <ligand>
        <name>pyridoxal 5'-phosphate</name>
        <dbReference type="ChEBI" id="CHEBI:597326"/>
    </ligand>
</feature>
<dbReference type="InterPro" id="IPR015424">
    <property type="entry name" value="PyrdxlP-dep_Trfase"/>
</dbReference>
<dbReference type="CDD" id="cd00610">
    <property type="entry name" value="OAT_like"/>
    <property type="match status" value="1"/>
</dbReference>
<dbReference type="InterPro" id="IPR015421">
    <property type="entry name" value="PyrdxlP-dep_Trfase_major"/>
</dbReference>
<dbReference type="FunFam" id="3.40.640.10:FF:000004">
    <property type="entry name" value="Acetylornithine aminotransferase"/>
    <property type="match status" value="1"/>
</dbReference>
<keyword evidence="3 5" id="KW-0808">Transferase</keyword>
<dbReference type="InterPro" id="IPR050103">
    <property type="entry name" value="Class-III_PLP-dep_AT"/>
</dbReference>
<feature type="binding site" evidence="5">
    <location>
        <position position="270"/>
    </location>
    <ligand>
        <name>N(2)-acetyl-L-ornithine</name>
        <dbReference type="ChEBI" id="CHEBI:57805"/>
    </ligand>
</feature>
<reference evidence="6 7" key="1">
    <citation type="submission" date="2017-02" db="EMBL/GenBank/DDBJ databases">
        <title>Legionella quilivanii strain from human: case report and whole genome sequencing analysis.</title>
        <authorList>
            <person name="Lalancette C."/>
            <person name="Leduc J.-M."/>
            <person name="Levesque S."/>
            <person name="Fournier E."/>
            <person name="Saoud J."/>
            <person name="Faucher S.P."/>
            <person name="Bernard K."/>
            <person name="Martineau C."/>
            <person name="Longtin J."/>
        </authorList>
    </citation>
    <scope>NUCLEOTIDE SEQUENCE [LARGE SCALE GENOMIC DNA]</scope>
    <source>
        <strain evidence="6 7">ID143958</strain>
    </source>
</reference>
<dbReference type="UniPathway" id="UPA00068">
    <property type="reaction ID" value="UER00109"/>
</dbReference>
<feature type="modified residue" description="N6-(pyridoxal phosphate)lysine" evidence="5">
    <location>
        <position position="242"/>
    </location>
</feature>
<dbReference type="PIRSF" id="PIRSF000521">
    <property type="entry name" value="Transaminase_4ab_Lys_Orn"/>
    <property type="match status" value="1"/>
</dbReference>
<dbReference type="PANTHER" id="PTHR11986:SF79">
    <property type="entry name" value="ACETYLORNITHINE AMINOTRANSFERASE, MITOCHONDRIAL"/>
    <property type="match status" value="1"/>
</dbReference>
<dbReference type="NCBIfam" id="TIGR00707">
    <property type="entry name" value="argD"/>
    <property type="match status" value="1"/>
</dbReference>
<sequence>MAIITSYSPMPISFTHGEGVWLFDENGKAYLDGLSGIAVCGLGHAHPDVTRTIQNQAAKLLHTSNVFHIKEQELLAERLTRMTGMQQAFFANSGAEVNEAAIKLTRLYGHKKGIETPSIIVMDRAFHGRTMATLTASGSRKVQAGFEPLVPGFIRAPFNDIQALKTIAENREDIVAVMLEPIQGEGGIFPAENSYLRAVSDLCHQHDWLLILDEIQTGNARTGKLFAFMHAGIQPDILTTAKGLGNGIPIGACLMSGKACDLFKPGNHGSTFGGNPLACATALTVLDVIERDKLCEKAAHDGMQLQDKLMRSLHEHPGIRAIRGRGLMLGIEIDKPASDARLIGLENGVLFNVTAENVIRLLPPLTITEEEMDELVKRLSKTIYQFYGM</sequence>
<proteinExistence type="inferred from homology"/>
<feature type="binding site" evidence="5">
    <location>
        <position position="126"/>
    </location>
    <ligand>
        <name>pyridoxal 5'-phosphate</name>
        <dbReference type="ChEBI" id="CHEBI:597326"/>
    </ligand>
</feature>
<dbReference type="InterPro" id="IPR004636">
    <property type="entry name" value="AcOrn/SuccOrn_fam"/>
</dbReference>
<feature type="binding site" evidence="5">
    <location>
        <begin position="94"/>
        <end position="95"/>
    </location>
    <ligand>
        <name>pyridoxal 5'-phosphate</name>
        <dbReference type="ChEBI" id="CHEBI:597326"/>
    </ligand>
</feature>
<evidence type="ECO:0000256" key="3">
    <source>
        <dbReference type="ARBA" id="ARBA00022679"/>
    </source>
</evidence>
<evidence type="ECO:0000256" key="2">
    <source>
        <dbReference type="ARBA" id="ARBA00022605"/>
    </source>
</evidence>
<dbReference type="SUPFAM" id="SSF53383">
    <property type="entry name" value="PLP-dependent transferases"/>
    <property type="match status" value="1"/>
</dbReference>
<comment type="pathway">
    <text evidence="5">Amino-acid biosynthesis; L-arginine biosynthesis; N(2)-acetyl-L-ornithine from L-glutamate: step 4/4.</text>
</comment>
<evidence type="ECO:0000256" key="5">
    <source>
        <dbReference type="HAMAP-Rule" id="MF_01107"/>
    </source>
</evidence>
<dbReference type="PROSITE" id="PS00600">
    <property type="entry name" value="AA_TRANSFER_CLASS_3"/>
    <property type="match status" value="1"/>
</dbReference>
<dbReference type="EC" id="2.6.1.11" evidence="5"/>
<dbReference type="GO" id="GO:0006526">
    <property type="term" value="P:L-arginine biosynthetic process"/>
    <property type="evidence" value="ECO:0007669"/>
    <property type="project" value="UniProtKB-UniRule"/>
</dbReference>
<name>A0A364LLC7_9GAMM</name>
<dbReference type="Gene3D" id="3.40.640.10">
    <property type="entry name" value="Type I PLP-dependent aspartate aminotransferase-like (Major domain)"/>
    <property type="match status" value="1"/>
</dbReference>
<dbReference type="InterPro" id="IPR049704">
    <property type="entry name" value="Aminotrans_3_PPA_site"/>
</dbReference>
<keyword evidence="5" id="KW-0963">Cytoplasm</keyword>
<evidence type="ECO:0000313" key="7">
    <source>
        <dbReference type="Proteomes" id="UP000249458"/>
    </source>
</evidence>
<evidence type="ECO:0000256" key="4">
    <source>
        <dbReference type="ARBA" id="ARBA00022898"/>
    </source>
</evidence>
<dbReference type="NCBIfam" id="NF002325">
    <property type="entry name" value="PRK01278.1"/>
    <property type="match status" value="1"/>
</dbReference>
<dbReference type="RefSeq" id="WP_112218895.1">
    <property type="nucleotide sequence ID" value="NZ_MVJN01000003.1"/>
</dbReference>
<dbReference type="HAMAP" id="MF_01107">
    <property type="entry name" value="ArgD_aminotrans_3"/>
    <property type="match status" value="1"/>
</dbReference>
<comment type="caution">
    <text evidence="6">The sequence shown here is derived from an EMBL/GenBank/DDBJ whole genome shotgun (WGS) entry which is preliminary data.</text>
</comment>
<protein>
    <recommendedName>
        <fullName evidence="5">Acetylornithine aminotransferase</fullName>
        <shortName evidence="5">ACOAT</shortName>
        <ecNumber evidence="5">2.6.1.11</ecNumber>
    </recommendedName>
</protein>
<accession>A0A364LLC7</accession>
<gene>
    <name evidence="5" type="primary">argD</name>
    <name evidence="6" type="ORF">B1207_05050</name>
</gene>
<feature type="binding site" evidence="5">
    <location>
        <position position="129"/>
    </location>
    <ligand>
        <name>N(2)-acetyl-L-ornithine</name>
        <dbReference type="ChEBI" id="CHEBI:57805"/>
    </ligand>
</feature>
<comment type="similarity">
    <text evidence="5">Belongs to the class-III pyridoxal-phosphate-dependent aminotransferase family. ArgD subfamily.</text>
</comment>
<dbReference type="Pfam" id="PF00202">
    <property type="entry name" value="Aminotran_3"/>
    <property type="match status" value="1"/>
</dbReference>
<keyword evidence="2 5" id="KW-0028">Amino-acid biosynthesis</keyword>
<dbReference type="GO" id="GO:0030170">
    <property type="term" value="F:pyridoxal phosphate binding"/>
    <property type="evidence" value="ECO:0007669"/>
    <property type="project" value="InterPro"/>
</dbReference>
<dbReference type="InterPro" id="IPR005814">
    <property type="entry name" value="Aminotrans_3"/>
</dbReference>
<dbReference type="PANTHER" id="PTHR11986">
    <property type="entry name" value="AMINOTRANSFERASE CLASS III"/>
    <property type="match status" value="1"/>
</dbReference>
<comment type="subcellular location">
    <subcellularLocation>
        <location evidence="5">Cytoplasm</location>
    </subcellularLocation>
</comment>
<evidence type="ECO:0000313" key="6">
    <source>
        <dbReference type="EMBL" id="RAP37543.1"/>
    </source>
</evidence>
<comment type="cofactor">
    <cofactor evidence="5">
        <name>pyridoxal 5'-phosphate</name>
        <dbReference type="ChEBI" id="CHEBI:597326"/>
    </cofactor>
    <text evidence="5">Binds 1 pyridoxal phosphate per subunit.</text>
</comment>
<feature type="binding site" evidence="5">
    <location>
        <begin position="213"/>
        <end position="216"/>
    </location>
    <ligand>
        <name>pyridoxal 5'-phosphate</name>
        <dbReference type="ChEBI" id="CHEBI:597326"/>
    </ligand>
</feature>
<dbReference type="InterPro" id="IPR015422">
    <property type="entry name" value="PyrdxlP-dep_Trfase_small"/>
</dbReference>
<dbReference type="Proteomes" id="UP000249458">
    <property type="component" value="Unassembled WGS sequence"/>
</dbReference>
<comment type="catalytic activity">
    <reaction evidence="5">
        <text>N(2)-acetyl-L-ornithine + 2-oxoglutarate = N-acetyl-L-glutamate 5-semialdehyde + L-glutamate</text>
        <dbReference type="Rhea" id="RHEA:18049"/>
        <dbReference type="ChEBI" id="CHEBI:16810"/>
        <dbReference type="ChEBI" id="CHEBI:29123"/>
        <dbReference type="ChEBI" id="CHEBI:29985"/>
        <dbReference type="ChEBI" id="CHEBI:57805"/>
        <dbReference type="EC" id="2.6.1.11"/>
    </reaction>
</comment>
<keyword evidence="4 5" id="KW-0663">Pyridoxal phosphate</keyword>
<organism evidence="6 7">
    <name type="scientific">Legionella quinlivanii</name>
    <dbReference type="NCBI Taxonomy" id="45073"/>
    <lineage>
        <taxon>Bacteria</taxon>
        <taxon>Pseudomonadati</taxon>
        <taxon>Pseudomonadota</taxon>
        <taxon>Gammaproteobacteria</taxon>
        <taxon>Legionellales</taxon>
        <taxon>Legionellaceae</taxon>
        <taxon>Legionella</taxon>
    </lineage>
</organism>
<keyword evidence="1 5" id="KW-0032">Aminotransferase</keyword>
<dbReference type="EMBL" id="MVJN01000003">
    <property type="protein sequence ID" value="RAP37543.1"/>
    <property type="molecule type" value="Genomic_DNA"/>
</dbReference>
<dbReference type="AlphaFoldDB" id="A0A364LLC7"/>